<proteinExistence type="predicted"/>
<dbReference type="Gramene" id="Al_scaffold_0008_2782">
    <property type="protein sequence ID" value="Al_scaffold_0008_2782"/>
    <property type="gene ID" value="Al_scaffold_0008_2782"/>
</dbReference>
<keyword evidence="2" id="KW-1185">Reference proteome</keyword>
<gene>
    <name evidence="1" type="ORF">ARALYDRAFT_685962</name>
</gene>
<dbReference type="AlphaFoldDB" id="D7MMD4"/>
<protein>
    <submittedName>
        <fullName evidence="1">Predicted protein</fullName>
    </submittedName>
</protein>
<sequence>MWTGVYITAEDHCLSLRKIDCVENRFGETTAPSWENDSEDEAQRKVVRTENREMRCFTKEHEQKDAIEKTRPLL</sequence>
<organism evidence="2">
    <name type="scientific">Arabidopsis lyrata subsp. lyrata</name>
    <name type="common">Lyre-leaved rock-cress</name>
    <dbReference type="NCBI Taxonomy" id="81972"/>
    <lineage>
        <taxon>Eukaryota</taxon>
        <taxon>Viridiplantae</taxon>
        <taxon>Streptophyta</taxon>
        <taxon>Embryophyta</taxon>
        <taxon>Tracheophyta</taxon>
        <taxon>Spermatophyta</taxon>
        <taxon>Magnoliopsida</taxon>
        <taxon>eudicotyledons</taxon>
        <taxon>Gunneridae</taxon>
        <taxon>Pentapetalae</taxon>
        <taxon>rosids</taxon>
        <taxon>malvids</taxon>
        <taxon>Brassicales</taxon>
        <taxon>Brassicaceae</taxon>
        <taxon>Camelineae</taxon>
        <taxon>Arabidopsis</taxon>
    </lineage>
</organism>
<dbReference type="HOGENOM" id="CLU_2691139_0_0_1"/>
<evidence type="ECO:0000313" key="2">
    <source>
        <dbReference type="Proteomes" id="UP000008694"/>
    </source>
</evidence>
<accession>D7MMD4</accession>
<dbReference type="EMBL" id="GL348720">
    <property type="protein sequence ID" value="EFH41068.1"/>
    <property type="molecule type" value="Genomic_DNA"/>
</dbReference>
<evidence type="ECO:0000313" key="1">
    <source>
        <dbReference type="EMBL" id="EFH41068.1"/>
    </source>
</evidence>
<name>D7MMD4_ARALL</name>
<dbReference type="Proteomes" id="UP000008694">
    <property type="component" value="Unassembled WGS sequence"/>
</dbReference>
<reference evidence="2" key="1">
    <citation type="journal article" date="2011" name="Nat. Genet.">
        <title>The Arabidopsis lyrata genome sequence and the basis of rapid genome size change.</title>
        <authorList>
            <person name="Hu T.T."/>
            <person name="Pattyn P."/>
            <person name="Bakker E.G."/>
            <person name="Cao J."/>
            <person name="Cheng J.-F."/>
            <person name="Clark R.M."/>
            <person name="Fahlgren N."/>
            <person name="Fawcett J.A."/>
            <person name="Grimwood J."/>
            <person name="Gundlach H."/>
            <person name="Haberer G."/>
            <person name="Hollister J.D."/>
            <person name="Ossowski S."/>
            <person name="Ottilar R.P."/>
            <person name="Salamov A.A."/>
            <person name="Schneeberger K."/>
            <person name="Spannagl M."/>
            <person name="Wang X."/>
            <person name="Yang L."/>
            <person name="Nasrallah M.E."/>
            <person name="Bergelson J."/>
            <person name="Carrington J.C."/>
            <person name="Gaut B.S."/>
            <person name="Schmutz J."/>
            <person name="Mayer K.F.X."/>
            <person name="Van de Peer Y."/>
            <person name="Grigoriev I.V."/>
            <person name="Nordborg M."/>
            <person name="Weigel D."/>
            <person name="Guo Y.-L."/>
        </authorList>
    </citation>
    <scope>NUCLEOTIDE SEQUENCE [LARGE SCALE GENOMIC DNA]</scope>
    <source>
        <strain evidence="2">cv. MN47</strain>
    </source>
</reference>